<comment type="caution">
    <text evidence="1">The sequence shown here is derived from an EMBL/GenBank/DDBJ whole genome shotgun (WGS) entry which is preliminary data.</text>
</comment>
<reference evidence="1" key="1">
    <citation type="submission" date="2022-08" db="EMBL/GenBank/DDBJ databases">
        <title>Genome sequencing of akame (Lates japonicus).</title>
        <authorList>
            <person name="Hashiguchi Y."/>
            <person name="Takahashi H."/>
        </authorList>
    </citation>
    <scope>NUCLEOTIDE SEQUENCE</scope>
    <source>
        <strain evidence="1">Kochi</strain>
    </source>
</reference>
<name>A0AAD3MK82_LATJO</name>
<keyword evidence="2" id="KW-1185">Reference proteome</keyword>
<sequence>MHETRLTPCAVALVTAKIVRHGLFFFQFLKRQDPLNVLLGIDEFACDQVRLSVGLQQIKDSNDEDMDTFVFAVGTKKAMG</sequence>
<dbReference type="AlphaFoldDB" id="A0AAD3MK82"/>
<evidence type="ECO:0000313" key="1">
    <source>
        <dbReference type="EMBL" id="GLD55040.1"/>
    </source>
</evidence>
<gene>
    <name evidence="1" type="ORF">AKAME5_002848700</name>
</gene>
<organism evidence="1 2">
    <name type="scientific">Lates japonicus</name>
    <name type="common">Japanese lates</name>
    <dbReference type="NCBI Taxonomy" id="270547"/>
    <lineage>
        <taxon>Eukaryota</taxon>
        <taxon>Metazoa</taxon>
        <taxon>Chordata</taxon>
        <taxon>Craniata</taxon>
        <taxon>Vertebrata</taxon>
        <taxon>Euteleostomi</taxon>
        <taxon>Actinopterygii</taxon>
        <taxon>Neopterygii</taxon>
        <taxon>Teleostei</taxon>
        <taxon>Neoteleostei</taxon>
        <taxon>Acanthomorphata</taxon>
        <taxon>Carangaria</taxon>
        <taxon>Carangaria incertae sedis</taxon>
        <taxon>Centropomidae</taxon>
        <taxon>Lates</taxon>
    </lineage>
</organism>
<dbReference type="EMBL" id="BRZM01004137">
    <property type="protein sequence ID" value="GLD55040.1"/>
    <property type="molecule type" value="Genomic_DNA"/>
</dbReference>
<accession>A0AAD3MK82</accession>
<proteinExistence type="predicted"/>
<evidence type="ECO:0000313" key="2">
    <source>
        <dbReference type="Proteomes" id="UP001279410"/>
    </source>
</evidence>
<protein>
    <submittedName>
        <fullName evidence="1">Coiled-coil domain-containing protein 47</fullName>
    </submittedName>
</protein>
<dbReference type="Proteomes" id="UP001279410">
    <property type="component" value="Unassembled WGS sequence"/>
</dbReference>